<reference evidence="2" key="1">
    <citation type="submission" date="2020-04" db="EMBL/GenBank/DDBJ databases">
        <authorList>
            <person name="Kittiwongwattana C."/>
        </authorList>
    </citation>
    <scope>NUCLEOTIDE SEQUENCE [LARGE SCALE GENOMIC DNA]</scope>
    <source>
        <strain evidence="2">1310</strain>
    </source>
</reference>
<dbReference type="EMBL" id="CP051205">
    <property type="protein sequence ID" value="QJB32578.1"/>
    <property type="molecule type" value="Genomic_DNA"/>
</dbReference>
<dbReference type="Proteomes" id="UP000502421">
    <property type="component" value="Chromosome"/>
</dbReference>
<dbReference type="RefSeq" id="WP_168804901.1">
    <property type="nucleotide sequence ID" value="NZ_CP051205.1"/>
</dbReference>
<organism evidence="1 2">
    <name type="scientific">Chitinophaga oryzae</name>
    <dbReference type="NCBI Taxonomy" id="2725414"/>
    <lineage>
        <taxon>Bacteria</taxon>
        <taxon>Pseudomonadati</taxon>
        <taxon>Bacteroidota</taxon>
        <taxon>Chitinophagia</taxon>
        <taxon>Chitinophagales</taxon>
        <taxon>Chitinophagaceae</taxon>
        <taxon>Chitinophaga</taxon>
    </lineage>
</organism>
<evidence type="ECO:0000313" key="1">
    <source>
        <dbReference type="EMBL" id="QJB32578.1"/>
    </source>
</evidence>
<accession>A0AAE6ZGZ0</accession>
<gene>
    <name evidence="1" type="ORF">HF329_15095</name>
</gene>
<dbReference type="AlphaFoldDB" id="A0AAE6ZGZ0"/>
<protein>
    <submittedName>
        <fullName evidence="1">Uncharacterized protein</fullName>
    </submittedName>
</protein>
<proteinExistence type="predicted"/>
<evidence type="ECO:0000313" key="2">
    <source>
        <dbReference type="Proteomes" id="UP000502421"/>
    </source>
</evidence>
<dbReference type="KEGG" id="coy:HF329_15095"/>
<sequence>MTNYLQLFFSTAEDLNLINENFISLHHLFRKKHQVELTLGNSINSFKKEWLDTTMVFTKPGDW</sequence>
<name>A0AAE6ZGZ0_9BACT</name>